<feature type="transmembrane region" description="Helical" evidence="2">
    <location>
        <begin position="40"/>
        <end position="71"/>
    </location>
</feature>
<organism evidence="4">
    <name type="scientific">bioreactor metagenome</name>
    <dbReference type="NCBI Taxonomy" id="1076179"/>
    <lineage>
        <taxon>unclassified sequences</taxon>
        <taxon>metagenomes</taxon>
        <taxon>ecological metagenomes</taxon>
    </lineage>
</organism>
<feature type="domain" description="GGDEF" evidence="3">
    <location>
        <begin position="134"/>
        <end position="278"/>
    </location>
</feature>
<keyword evidence="2" id="KW-0812">Transmembrane</keyword>
<feature type="coiled-coil region" evidence="1">
    <location>
        <begin position="105"/>
        <end position="132"/>
    </location>
</feature>
<dbReference type="InterPro" id="IPR000160">
    <property type="entry name" value="GGDEF_dom"/>
</dbReference>
<accession>A0A644VV47</accession>
<dbReference type="Pfam" id="PF00990">
    <property type="entry name" value="GGDEF"/>
    <property type="match status" value="1"/>
</dbReference>
<gene>
    <name evidence="4" type="ORF">SDC9_41441</name>
</gene>
<dbReference type="SUPFAM" id="SSF55073">
    <property type="entry name" value="Nucleotide cyclase"/>
    <property type="match status" value="1"/>
</dbReference>
<dbReference type="InterPro" id="IPR043128">
    <property type="entry name" value="Rev_trsase/Diguanyl_cyclase"/>
</dbReference>
<dbReference type="Gene3D" id="3.30.70.270">
    <property type="match status" value="1"/>
</dbReference>
<feature type="transmembrane region" description="Helical" evidence="2">
    <location>
        <begin position="91"/>
        <end position="108"/>
    </location>
</feature>
<proteinExistence type="predicted"/>
<dbReference type="InterPro" id="IPR029787">
    <property type="entry name" value="Nucleotide_cyclase"/>
</dbReference>
<keyword evidence="1" id="KW-0175">Coiled coil</keyword>
<evidence type="ECO:0000313" key="4">
    <source>
        <dbReference type="EMBL" id="MPL95271.1"/>
    </source>
</evidence>
<dbReference type="EMBL" id="VSSQ01000460">
    <property type="protein sequence ID" value="MPL95271.1"/>
    <property type="molecule type" value="Genomic_DNA"/>
</dbReference>
<keyword evidence="2" id="KW-1133">Transmembrane helix</keyword>
<evidence type="ECO:0000256" key="1">
    <source>
        <dbReference type="SAM" id="Coils"/>
    </source>
</evidence>
<sequence>MKDENQRKAVDFYINLLIAYFFILSIIITFLNFQVNFENYIMLTILMIIALISYYFNVTISLVITLIIDFIYGTYNLYQNISTGISLNNEVYLWIVFMPLTAVIVSLVSRNILLLQNKVEELEDLNEELVMINPLTGDRNIKAFTNEIPIYISMNKRYNIPITIMIVKFKYGDRLKTIVGRDYFNNILIKSSGVLSESLRVEDRKYILNDSTFVYILISDNSGSKVVENRLKENIKNIEMKDRKFNKNINLEIQVGSYTYEGDIQDPLELLKKAEKELEYDV</sequence>
<comment type="caution">
    <text evidence="4">The sequence shown here is derived from an EMBL/GenBank/DDBJ whole genome shotgun (WGS) entry which is preliminary data.</text>
</comment>
<protein>
    <recommendedName>
        <fullName evidence="3">GGDEF domain-containing protein</fullName>
    </recommendedName>
</protein>
<reference evidence="4" key="1">
    <citation type="submission" date="2019-08" db="EMBL/GenBank/DDBJ databases">
        <authorList>
            <person name="Kucharzyk K."/>
            <person name="Murdoch R.W."/>
            <person name="Higgins S."/>
            <person name="Loffler F."/>
        </authorList>
    </citation>
    <scope>NUCLEOTIDE SEQUENCE</scope>
</reference>
<feature type="transmembrane region" description="Helical" evidence="2">
    <location>
        <begin position="12"/>
        <end position="33"/>
    </location>
</feature>
<name>A0A644VV47_9ZZZZ</name>
<evidence type="ECO:0000256" key="2">
    <source>
        <dbReference type="SAM" id="Phobius"/>
    </source>
</evidence>
<dbReference type="AlphaFoldDB" id="A0A644VV47"/>
<evidence type="ECO:0000259" key="3">
    <source>
        <dbReference type="Pfam" id="PF00990"/>
    </source>
</evidence>
<keyword evidence="2" id="KW-0472">Membrane</keyword>